<accession>A0A1I3HRK8</accession>
<feature type="signal peptide" evidence="1">
    <location>
        <begin position="1"/>
        <end position="23"/>
    </location>
</feature>
<feature type="chain" id="PRO_5011606784" description="Lipoprotein" evidence="1">
    <location>
        <begin position="24"/>
        <end position="154"/>
    </location>
</feature>
<proteinExistence type="predicted"/>
<evidence type="ECO:0008006" key="4">
    <source>
        <dbReference type="Google" id="ProtNLM"/>
    </source>
</evidence>
<dbReference type="AlphaFoldDB" id="A0A1I3HRK8"/>
<keyword evidence="3" id="KW-1185">Reference proteome</keyword>
<keyword evidence="1" id="KW-0732">Signal</keyword>
<evidence type="ECO:0000313" key="3">
    <source>
        <dbReference type="Proteomes" id="UP000198931"/>
    </source>
</evidence>
<protein>
    <recommendedName>
        <fullName evidence="4">Lipoprotein</fullName>
    </recommendedName>
</protein>
<dbReference type="EMBL" id="FOQT01000004">
    <property type="protein sequence ID" value="SFI38219.1"/>
    <property type="molecule type" value="Genomic_DNA"/>
</dbReference>
<dbReference type="STRING" id="1125876.SAMN05443292_2351"/>
<evidence type="ECO:0000256" key="1">
    <source>
        <dbReference type="SAM" id="SignalP"/>
    </source>
</evidence>
<dbReference type="Proteomes" id="UP000198931">
    <property type="component" value="Unassembled WGS sequence"/>
</dbReference>
<dbReference type="PROSITE" id="PS51257">
    <property type="entry name" value="PROKAR_LIPOPROTEIN"/>
    <property type="match status" value="1"/>
</dbReference>
<gene>
    <name evidence="2" type="ORF">SAMN05443292_2351</name>
</gene>
<reference evidence="2 3" key="1">
    <citation type="submission" date="2016-10" db="EMBL/GenBank/DDBJ databases">
        <authorList>
            <person name="de Groot N.N."/>
        </authorList>
    </citation>
    <scope>NUCLEOTIDE SEQUENCE [LARGE SCALE GENOMIC DNA]</scope>
    <source>
        <strain evidence="2 3">DSM 26000</strain>
    </source>
</reference>
<organism evidence="2 3">
    <name type="scientific">Halpernia frigidisoli</name>
    <dbReference type="NCBI Taxonomy" id="1125876"/>
    <lineage>
        <taxon>Bacteria</taxon>
        <taxon>Pseudomonadati</taxon>
        <taxon>Bacteroidota</taxon>
        <taxon>Flavobacteriia</taxon>
        <taxon>Flavobacteriales</taxon>
        <taxon>Weeksellaceae</taxon>
        <taxon>Chryseobacterium group</taxon>
        <taxon>Halpernia</taxon>
    </lineage>
</organism>
<sequence length="154" mass="17314">MILKKLYLAAFITCLMISCQKMSSNKQQTSPKKEEITAIELSRYGGQLGYFGTLKFTKDSIIQTVLVGTKSDKVTKTGKKISKGDWQNISNSFRLEDFKKVKSGSSNMAFDGTDTKIKITTANTSDSIINGDQDKENFKKIEKLNQTLETFWTN</sequence>
<evidence type="ECO:0000313" key="2">
    <source>
        <dbReference type="EMBL" id="SFI38219.1"/>
    </source>
</evidence>
<name>A0A1I3HRK8_9FLAO</name>